<accession>A0ABS8TJR3</accession>
<comment type="caution">
    <text evidence="1">The sequence shown here is derived from an EMBL/GenBank/DDBJ whole genome shotgun (WGS) entry which is preliminary data.</text>
</comment>
<proteinExistence type="predicted"/>
<dbReference type="Proteomes" id="UP000823775">
    <property type="component" value="Unassembled WGS sequence"/>
</dbReference>
<evidence type="ECO:0000313" key="2">
    <source>
        <dbReference type="Proteomes" id="UP000823775"/>
    </source>
</evidence>
<reference evidence="1 2" key="1">
    <citation type="journal article" date="2021" name="BMC Genomics">
        <title>Datura genome reveals duplications of psychoactive alkaloid biosynthetic genes and high mutation rate following tissue culture.</title>
        <authorList>
            <person name="Rajewski A."/>
            <person name="Carter-House D."/>
            <person name="Stajich J."/>
            <person name="Litt A."/>
        </authorList>
    </citation>
    <scope>NUCLEOTIDE SEQUENCE [LARGE SCALE GENOMIC DNA]</scope>
    <source>
        <strain evidence="1">AR-01</strain>
    </source>
</reference>
<organism evidence="1 2">
    <name type="scientific">Datura stramonium</name>
    <name type="common">Jimsonweed</name>
    <name type="synonym">Common thornapple</name>
    <dbReference type="NCBI Taxonomy" id="4076"/>
    <lineage>
        <taxon>Eukaryota</taxon>
        <taxon>Viridiplantae</taxon>
        <taxon>Streptophyta</taxon>
        <taxon>Embryophyta</taxon>
        <taxon>Tracheophyta</taxon>
        <taxon>Spermatophyta</taxon>
        <taxon>Magnoliopsida</taxon>
        <taxon>eudicotyledons</taxon>
        <taxon>Gunneridae</taxon>
        <taxon>Pentapetalae</taxon>
        <taxon>asterids</taxon>
        <taxon>lamiids</taxon>
        <taxon>Solanales</taxon>
        <taxon>Solanaceae</taxon>
        <taxon>Solanoideae</taxon>
        <taxon>Datureae</taxon>
        <taxon>Datura</taxon>
    </lineage>
</organism>
<gene>
    <name evidence="1" type="ORF">HAX54_010911</name>
</gene>
<evidence type="ECO:0008006" key="3">
    <source>
        <dbReference type="Google" id="ProtNLM"/>
    </source>
</evidence>
<evidence type="ECO:0000313" key="1">
    <source>
        <dbReference type="EMBL" id="MCD7470792.1"/>
    </source>
</evidence>
<keyword evidence="2" id="KW-1185">Reference proteome</keyword>
<protein>
    <recommendedName>
        <fullName evidence="3">Secreted protein</fullName>
    </recommendedName>
</protein>
<sequence>MLGVWGWCLACVSGTFVRMMREWCLPCAYRLDPCLSSDVVTRMPSQSWGRLKLGLLDVGFLCCLPNAQALSSARTLRFDKLSGHGVFISSNLPKRYLSRMMVALILDLVLPFWANQGLCDAGVSEECYLVYLASSHMLVSKIKPCMCKYEQIQTVKLRMAH</sequence>
<dbReference type="EMBL" id="JACEIK010001609">
    <property type="protein sequence ID" value="MCD7470792.1"/>
    <property type="molecule type" value="Genomic_DNA"/>
</dbReference>
<name>A0ABS8TJR3_DATST</name>